<dbReference type="AlphaFoldDB" id="F2DE28"/>
<reference evidence="1" key="1">
    <citation type="journal article" date="2011" name="Plant Physiol.">
        <title>Comprehensive sequence analysis of 24,783 barley full-length cDNAs derived from 12 clone libraries.</title>
        <authorList>
            <person name="Matsumoto T."/>
            <person name="Tanaka T."/>
            <person name="Sakai H."/>
            <person name="Amano N."/>
            <person name="Kanamori H."/>
            <person name="Kurita K."/>
            <person name="Kikuta A."/>
            <person name="Kamiya K."/>
            <person name="Yamamoto M."/>
            <person name="Ikawa H."/>
            <person name="Fujii N."/>
            <person name="Hori K."/>
            <person name="Itoh T."/>
            <person name="Sato K."/>
        </authorList>
    </citation>
    <scope>NUCLEOTIDE SEQUENCE</scope>
    <source>
        <tissue evidence="1">Shoot and root</tissue>
    </source>
</reference>
<sequence length="131" mass="14149">MDHLVVDVGCPEAGDGTVIWVGGEERGRAGPDLVDVLDDGERLADGPAGVDEDGDLLAHRVGGEEELALVEQVLLQVLVAHALEVQRHAHADRERAHHRAQQLDAFSFAGHRSRPISSPHDYTIYSPVPVL</sequence>
<dbReference type="EMBL" id="AK362145">
    <property type="protein sequence ID" value="BAJ93349.1"/>
    <property type="molecule type" value="mRNA"/>
</dbReference>
<evidence type="ECO:0000313" key="1">
    <source>
        <dbReference type="EMBL" id="BAJ93349.1"/>
    </source>
</evidence>
<protein>
    <submittedName>
        <fullName evidence="1">Predicted protein</fullName>
    </submittedName>
</protein>
<name>F2DE28_HORVV</name>
<organism evidence="1">
    <name type="scientific">Hordeum vulgare subsp. vulgare</name>
    <name type="common">Domesticated barley</name>
    <dbReference type="NCBI Taxonomy" id="112509"/>
    <lineage>
        <taxon>Eukaryota</taxon>
        <taxon>Viridiplantae</taxon>
        <taxon>Streptophyta</taxon>
        <taxon>Embryophyta</taxon>
        <taxon>Tracheophyta</taxon>
        <taxon>Spermatophyta</taxon>
        <taxon>Magnoliopsida</taxon>
        <taxon>Liliopsida</taxon>
        <taxon>Poales</taxon>
        <taxon>Poaceae</taxon>
        <taxon>BOP clade</taxon>
        <taxon>Pooideae</taxon>
        <taxon>Triticodae</taxon>
        <taxon>Triticeae</taxon>
        <taxon>Hordeinae</taxon>
        <taxon>Hordeum</taxon>
    </lineage>
</organism>
<accession>F2DE28</accession>
<proteinExistence type="evidence at transcript level"/>